<evidence type="ECO:0000256" key="4">
    <source>
        <dbReference type="ARBA" id="ARBA00011771"/>
    </source>
</evidence>
<evidence type="ECO:0000256" key="2">
    <source>
        <dbReference type="ARBA" id="ARBA00004196"/>
    </source>
</evidence>
<dbReference type="Proteomes" id="UP000005139">
    <property type="component" value="Unassembled WGS sequence"/>
</dbReference>
<comment type="similarity">
    <text evidence="3 9">Belongs to the [NiFe]/[NiFeSe] hydrogenase large subunit family.</text>
</comment>
<dbReference type="InterPro" id="IPR029014">
    <property type="entry name" value="NiFe-Hase_large"/>
</dbReference>
<dbReference type="SUPFAM" id="SSF56762">
    <property type="entry name" value="HydB/Nqo4-like"/>
    <property type="match status" value="1"/>
</dbReference>
<dbReference type="OrthoDB" id="9761717at2"/>
<feature type="binding site" evidence="8">
    <location>
        <position position="604"/>
    </location>
    <ligand>
        <name>Ni(2+)</name>
        <dbReference type="ChEBI" id="CHEBI:49786"/>
    </ligand>
</feature>
<dbReference type="Pfam" id="PF00374">
    <property type="entry name" value="NiFeSe_Hases"/>
    <property type="match status" value="1"/>
</dbReference>
<dbReference type="GO" id="GO:0016151">
    <property type="term" value="F:nickel cation binding"/>
    <property type="evidence" value="ECO:0007669"/>
    <property type="project" value="InterPro"/>
</dbReference>
<evidence type="ECO:0000256" key="6">
    <source>
        <dbReference type="ARBA" id="ARBA00022723"/>
    </source>
</evidence>
<proteinExistence type="inferred from homology"/>
<keyword evidence="5 8" id="KW-0533">Nickel</keyword>
<feature type="binding site" evidence="8">
    <location>
        <position position="607"/>
    </location>
    <ligand>
        <name>Fe cation</name>
        <dbReference type="ChEBI" id="CHEBI:24875"/>
    </ligand>
</feature>
<evidence type="ECO:0000256" key="8">
    <source>
        <dbReference type="PIRSR" id="PIRSR601501-1"/>
    </source>
</evidence>
<feature type="binding site" evidence="8">
    <location>
        <position position="610"/>
    </location>
    <ligand>
        <name>Mg(2+)</name>
        <dbReference type="ChEBI" id="CHEBI:18420"/>
    </ligand>
</feature>
<dbReference type="InterPro" id="IPR001501">
    <property type="entry name" value="Ni-dep_hyd_lsu"/>
</dbReference>
<dbReference type="GO" id="GO:0030313">
    <property type="term" value="C:cell envelope"/>
    <property type="evidence" value="ECO:0007669"/>
    <property type="project" value="UniProtKB-SubCell"/>
</dbReference>
<sequence length="630" mass="70174">MKRIVVDPMNRIEGHLRVEVVVDETSGKVQDALSSGTAWRGLELVLRDRDPRDAWLFAQRFCGVCTTVHALASVRAVEDALNIEIPRNANYIRNIIAAQQMVQDHIIHFYHLHALDWVSPVEALKADPAATASLQNVILEKYRLPLAGPVEFDTSAYPHDFPKAASAYFRELQNKVKRIVDSGQLGIFAAHWWDHPDYGLLPPEVHLLGIAHYLNMLDRQRELVDSHLVFGGKNPHPHYVVGGMTCSISLNDMNAPVNSERLGIVDTSINLGINAVNYFYLPDLLAIGDIYVKKGYVDGGGLAKQRVLGYGDYPDDRYSGIANGDFHQNLLLRCNGAVENFGTGLAAAVYHNLEAKDLLDPNVLTEGVGHAWYTYSQSGDLHPWDGVTQPNFIGPKDGTKTNWKYLDENGKYSWVKTPKWQGKTAEVGPLARYIIVYTKVKKGIMQPTWVEKMMVDQVDAVSQVFGLPPEKWMPTMVGRTACRGLEAQVMAYLAKYYFDKLMKNIRAGDTTVANMIKFNPASWPKEAKGVGIHEPPRGALGHWVIIRDTKIANYQAIVPSTWNACPRDGKAGYGAYESAMIDTRVKVAEKPLEILKVIHSFDPCLACATHLYDAEGKPISVVYSDAYCRA</sequence>
<accession>A1HUI3</accession>
<feature type="binding site" evidence="8">
    <location>
        <position position="43"/>
    </location>
    <ligand>
        <name>Mg(2+)</name>
        <dbReference type="ChEBI" id="CHEBI:18420"/>
    </ligand>
</feature>
<keyword evidence="8" id="KW-0460">Magnesium</keyword>
<evidence type="ECO:0000256" key="9">
    <source>
        <dbReference type="RuleBase" id="RU003896"/>
    </source>
</evidence>
<dbReference type="RefSeq" id="WP_007290686.1">
    <property type="nucleotide sequence ID" value="NZ_AAWL01000044.1"/>
</dbReference>
<comment type="cofactor">
    <cofactor evidence="8">
        <name>Fe cation</name>
        <dbReference type="ChEBI" id="CHEBI:24875"/>
    </cofactor>
</comment>
<dbReference type="PROSITE" id="PS00507">
    <property type="entry name" value="NI_HGENASE_L_1"/>
    <property type="match status" value="1"/>
</dbReference>
<gene>
    <name evidence="10" type="ORF">TcarDRAFT_0060</name>
</gene>
<dbReference type="InterPro" id="IPR050867">
    <property type="entry name" value="NiFe/NiFeSe_hydrgnase_LSU"/>
</dbReference>
<dbReference type="PROSITE" id="PS00508">
    <property type="entry name" value="NI_HGENASE_L_2"/>
    <property type="match status" value="1"/>
</dbReference>
<dbReference type="eggNOG" id="COG0374">
    <property type="taxonomic scope" value="Bacteria"/>
</dbReference>
<keyword evidence="11" id="KW-1185">Reference proteome</keyword>
<feature type="binding site" evidence="8">
    <location>
        <position position="65"/>
    </location>
    <ligand>
        <name>Fe cation</name>
        <dbReference type="ChEBI" id="CHEBI:24875"/>
    </ligand>
</feature>
<comment type="subunit">
    <text evidence="4">Heterodimer of a large and a small subunit.</text>
</comment>
<dbReference type="InterPro" id="IPR018194">
    <property type="entry name" value="Ni-dep_hyd_lsu_Ni_BS"/>
</dbReference>
<reference evidence="10 11" key="1">
    <citation type="submission" date="2007-01" db="EMBL/GenBank/DDBJ databases">
        <title>Annotation of the draft genome assembly of Thermosinus carboxydivorans Nor1.</title>
        <authorList>
            <consortium name="US DOE Joint Genome Institute (JGI-ORNL)"/>
            <person name="Larimer F."/>
            <person name="Land M."/>
            <person name="Hauser L."/>
        </authorList>
    </citation>
    <scope>NUCLEOTIDE SEQUENCE [LARGE SCALE GENOMIC DNA]</scope>
    <source>
        <strain evidence="10 11">Nor1</strain>
    </source>
</reference>
<dbReference type="PANTHER" id="PTHR42958:SF2">
    <property type="entry name" value="UPTAKE HYDROGENASE LARGE SUBUNIT"/>
    <property type="match status" value="1"/>
</dbReference>
<comment type="caution">
    <text evidence="10">The sequence shown here is derived from an EMBL/GenBank/DDBJ whole genome shotgun (WGS) entry which is preliminary data.</text>
</comment>
<feature type="binding site" evidence="8">
    <location>
        <position position="62"/>
    </location>
    <ligand>
        <name>Mg(2+)</name>
        <dbReference type="ChEBI" id="CHEBI:18420"/>
    </ligand>
</feature>
<dbReference type="PANTHER" id="PTHR42958">
    <property type="entry name" value="HYDROGENASE-2 LARGE CHAIN"/>
    <property type="match status" value="1"/>
</dbReference>
<name>A1HUI3_9FIRM</name>
<feature type="binding site" evidence="8">
    <location>
        <position position="65"/>
    </location>
    <ligand>
        <name>Ni(2+)</name>
        <dbReference type="ChEBI" id="CHEBI:49786"/>
    </ligand>
</feature>
<dbReference type="Gene3D" id="1.10.645.10">
    <property type="entry name" value="Cytochrome-c3 Hydrogenase, chain B"/>
    <property type="match status" value="1"/>
</dbReference>
<evidence type="ECO:0000256" key="7">
    <source>
        <dbReference type="ARBA" id="ARBA00023002"/>
    </source>
</evidence>
<dbReference type="EMBL" id="AAWL01000044">
    <property type="protein sequence ID" value="EAX46314.1"/>
    <property type="molecule type" value="Genomic_DNA"/>
</dbReference>
<evidence type="ECO:0000256" key="1">
    <source>
        <dbReference type="ARBA" id="ARBA00001967"/>
    </source>
</evidence>
<comment type="cofactor">
    <cofactor evidence="1 8">
        <name>Ni(2+)</name>
        <dbReference type="ChEBI" id="CHEBI:49786"/>
    </cofactor>
</comment>
<dbReference type="AlphaFoldDB" id="A1HUI3"/>
<keyword evidence="6 8" id="KW-0479">Metal-binding</keyword>
<organism evidence="10 11">
    <name type="scientific">Thermosinus carboxydivorans Nor1</name>
    <dbReference type="NCBI Taxonomy" id="401526"/>
    <lineage>
        <taxon>Bacteria</taxon>
        <taxon>Bacillati</taxon>
        <taxon>Bacillota</taxon>
        <taxon>Negativicutes</taxon>
        <taxon>Selenomonadales</taxon>
        <taxon>Sporomusaceae</taxon>
        <taxon>Thermosinus</taxon>
    </lineage>
</organism>
<evidence type="ECO:0000313" key="10">
    <source>
        <dbReference type="EMBL" id="EAX46314.1"/>
    </source>
</evidence>
<dbReference type="FunFam" id="1.10.645.10:FF:000002">
    <property type="entry name" value="Hydrogenase 2 large subunit"/>
    <property type="match status" value="1"/>
</dbReference>
<protein>
    <submittedName>
        <fullName evidence="10">Nickel-dependent hydrogenase, large subunit</fullName>
    </submittedName>
</protein>
<evidence type="ECO:0000313" key="11">
    <source>
        <dbReference type="Proteomes" id="UP000005139"/>
    </source>
</evidence>
<keyword evidence="7 9" id="KW-0560">Oxidoreductase</keyword>
<evidence type="ECO:0000256" key="3">
    <source>
        <dbReference type="ARBA" id="ARBA00009292"/>
    </source>
</evidence>
<comment type="subcellular location">
    <subcellularLocation>
        <location evidence="2">Cell envelope</location>
    </subcellularLocation>
</comment>
<reference evidence="10 11" key="2">
    <citation type="submission" date="2007-01" db="EMBL/GenBank/DDBJ databases">
        <title>Sequencing of the draft genome and assembly of Thermosinus carboxydivorans Nor1.</title>
        <authorList>
            <consortium name="US DOE Joint Genome Institute (JGI-PGF)"/>
            <person name="Copeland A."/>
            <person name="Lucas S."/>
            <person name="Lapidus A."/>
            <person name="Barry K."/>
            <person name="Glavina del Rio T."/>
            <person name="Dalin E."/>
            <person name="Tice H."/>
            <person name="Bruce D."/>
            <person name="Pitluck S."/>
            <person name="Richardson P."/>
        </authorList>
    </citation>
    <scope>NUCLEOTIDE SEQUENCE [LARGE SCALE GENOMIC DNA]</scope>
    <source>
        <strain evidence="10 11">Nor1</strain>
    </source>
</reference>
<evidence type="ECO:0000256" key="5">
    <source>
        <dbReference type="ARBA" id="ARBA00022596"/>
    </source>
</evidence>
<dbReference type="GO" id="GO:0008901">
    <property type="term" value="F:ferredoxin hydrogenase activity"/>
    <property type="evidence" value="ECO:0007669"/>
    <property type="project" value="InterPro"/>
</dbReference>
<keyword evidence="8" id="KW-0408">Iron</keyword>